<dbReference type="PANTHER" id="PTHR10201">
    <property type="entry name" value="MATRIX METALLOPROTEINASE"/>
    <property type="match status" value="1"/>
</dbReference>
<keyword evidence="5" id="KW-0378">Hydrolase</keyword>
<dbReference type="AlphaFoldDB" id="A0A821W004"/>
<feature type="binding site" evidence="9">
    <location>
        <position position="189"/>
    </location>
    <ligand>
        <name>Zn(2+)</name>
        <dbReference type="ChEBI" id="CHEBI:29105"/>
        <label>1</label>
    </ligand>
</feature>
<feature type="binding site" evidence="9">
    <location>
        <position position="219"/>
    </location>
    <ligand>
        <name>Zn(2+)</name>
        <dbReference type="ChEBI" id="CHEBI:29105"/>
        <label>2</label>
        <note>catalytic</note>
    </ligand>
</feature>
<reference evidence="11" key="1">
    <citation type="submission" date="2021-02" db="EMBL/GenBank/DDBJ databases">
        <authorList>
            <person name="Steward A R."/>
        </authorList>
    </citation>
    <scope>NUCLEOTIDE SEQUENCE</scope>
</reference>
<feature type="domain" description="Peptidase metallopeptidase" evidence="10">
    <location>
        <begin position="112"/>
        <end position="264"/>
    </location>
</feature>
<dbReference type="GO" id="GO:0006508">
    <property type="term" value="P:proteolysis"/>
    <property type="evidence" value="ECO:0007669"/>
    <property type="project" value="UniProtKB-KW"/>
</dbReference>
<feature type="active site" evidence="8">
    <location>
        <position position="220"/>
    </location>
</feature>
<feature type="binding site" evidence="9">
    <location>
        <position position="223"/>
    </location>
    <ligand>
        <name>Zn(2+)</name>
        <dbReference type="ChEBI" id="CHEBI:29105"/>
        <label>2</label>
        <note>catalytic</note>
    </ligand>
</feature>
<dbReference type="InterPro" id="IPR036365">
    <property type="entry name" value="PGBD-like_sf"/>
</dbReference>
<comment type="caution">
    <text evidence="11">The sequence shown here is derived from an EMBL/GenBank/DDBJ whole genome shotgun (WGS) entry which is preliminary data.</text>
</comment>
<keyword evidence="2" id="KW-0645">Protease</keyword>
<evidence type="ECO:0000313" key="12">
    <source>
        <dbReference type="Proteomes" id="UP000663880"/>
    </source>
</evidence>
<dbReference type="Proteomes" id="UP000663880">
    <property type="component" value="Unassembled WGS sequence"/>
</dbReference>
<keyword evidence="12" id="KW-1185">Reference proteome</keyword>
<evidence type="ECO:0000256" key="1">
    <source>
        <dbReference type="ARBA" id="ARBA00010370"/>
    </source>
</evidence>
<evidence type="ECO:0000256" key="8">
    <source>
        <dbReference type="PIRSR" id="PIRSR621190-1"/>
    </source>
</evidence>
<feature type="binding site" description="in inhibited form" evidence="9">
    <location>
        <position position="96"/>
    </location>
    <ligand>
        <name>Zn(2+)</name>
        <dbReference type="ChEBI" id="CHEBI:29105"/>
        <label>2</label>
        <note>catalytic</note>
    </ligand>
</feature>
<dbReference type="GO" id="GO:0030198">
    <property type="term" value="P:extracellular matrix organization"/>
    <property type="evidence" value="ECO:0007669"/>
    <property type="project" value="TreeGrafter"/>
</dbReference>
<dbReference type="GO" id="GO:0030574">
    <property type="term" value="P:collagen catabolic process"/>
    <property type="evidence" value="ECO:0007669"/>
    <property type="project" value="TreeGrafter"/>
</dbReference>
<dbReference type="PROSITE" id="PS51257">
    <property type="entry name" value="PROKAR_LIPOPROTEIN"/>
    <property type="match status" value="1"/>
</dbReference>
<evidence type="ECO:0000256" key="3">
    <source>
        <dbReference type="ARBA" id="ARBA00022723"/>
    </source>
</evidence>
<evidence type="ECO:0000256" key="4">
    <source>
        <dbReference type="ARBA" id="ARBA00022729"/>
    </source>
</evidence>
<feature type="binding site" evidence="9">
    <location>
        <position position="198"/>
    </location>
    <ligand>
        <name>Ca(2+)</name>
        <dbReference type="ChEBI" id="CHEBI:29108"/>
        <label>1</label>
    </ligand>
</feature>
<keyword evidence="7" id="KW-0482">Metalloprotease</keyword>
<dbReference type="PANTHER" id="PTHR10201:SF291">
    <property type="entry name" value="MATRIX METALLOPROTEINASE 1, ISOFORM C-RELATED"/>
    <property type="match status" value="1"/>
</dbReference>
<accession>A0A821W004</accession>
<dbReference type="EMBL" id="CAJOBZ010000049">
    <property type="protein sequence ID" value="CAF4915690.1"/>
    <property type="molecule type" value="Genomic_DNA"/>
</dbReference>
<comment type="cofactor">
    <cofactor evidence="9">
        <name>Zn(2+)</name>
        <dbReference type="ChEBI" id="CHEBI:29105"/>
    </cofactor>
    <text evidence="9">Binds 2 Zn(2+) ions per subunit.</text>
</comment>
<feature type="binding site" evidence="9">
    <location>
        <position position="237"/>
    </location>
    <ligand>
        <name>Zn(2+)</name>
        <dbReference type="ChEBI" id="CHEBI:29105"/>
        <label>2</label>
        <note>catalytic</note>
    </ligand>
</feature>
<dbReference type="OrthoDB" id="10030048at2759"/>
<evidence type="ECO:0000256" key="5">
    <source>
        <dbReference type="ARBA" id="ARBA00022801"/>
    </source>
</evidence>
<organism evidence="11 12">
    <name type="scientific">Pieris macdunnoughi</name>
    <dbReference type="NCBI Taxonomy" id="345717"/>
    <lineage>
        <taxon>Eukaryota</taxon>
        <taxon>Metazoa</taxon>
        <taxon>Ecdysozoa</taxon>
        <taxon>Arthropoda</taxon>
        <taxon>Hexapoda</taxon>
        <taxon>Insecta</taxon>
        <taxon>Pterygota</taxon>
        <taxon>Neoptera</taxon>
        <taxon>Endopterygota</taxon>
        <taxon>Lepidoptera</taxon>
        <taxon>Glossata</taxon>
        <taxon>Ditrysia</taxon>
        <taxon>Papilionoidea</taxon>
        <taxon>Pieridae</taxon>
        <taxon>Pierinae</taxon>
        <taxon>Pieris</taxon>
    </lineage>
</organism>
<comment type="similarity">
    <text evidence="1">Belongs to the peptidase M10A family.</text>
</comment>
<sequence>MTVASKMGPLTQYLFLACLINISYALYLSSHDSKYAGYLIKYGYLRRSSLRRQGGSTNVDDEDFSNALSNFQNYVQIPASGQLDDATKNMMTRDRCQAKDTSVGMRRRRYTTIGNWPKKHLTYKITQYSSKISQQEVDSIIFLAFSVWSDPSGITVTKRKGGRTDMEVRFDSIAPRADAHIYGNTNSRHKTTVITLNDGIDWSQDFSTGLPNLFQTASHEVGHALGLGHTEVVGAMMYPVYDLGIKIFGLHDDDKRGVEDIYSNVKTVSYPGRFIYKKNRNNIESTFNNFKDRITNSFGPMPDFENVNLPTEFFENGF</sequence>
<keyword evidence="9" id="KW-0106">Calcium</keyword>
<dbReference type="InterPro" id="IPR021190">
    <property type="entry name" value="Pept_M10A"/>
</dbReference>
<evidence type="ECO:0000259" key="10">
    <source>
        <dbReference type="SMART" id="SM00235"/>
    </source>
</evidence>
<evidence type="ECO:0000256" key="9">
    <source>
        <dbReference type="PIRSR" id="PIRSR621190-2"/>
    </source>
</evidence>
<evidence type="ECO:0000256" key="7">
    <source>
        <dbReference type="ARBA" id="ARBA00023049"/>
    </source>
</evidence>
<comment type="cofactor">
    <cofactor evidence="9">
        <name>Ca(2+)</name>
        <dbReference type="ChEBI" id="CHEBI:29108"/>
    </cofactor>
    <text evidence="9">Can bind about 5 Ca(2+) ions per subunit.</text>
</comment>
<keyword evidence="4" id="KW-0732">Signal</keyword>
<feature type="binding site" evidence="9">
    <location>
        <position position="183"/>
    </location>
    <ligand>
        <name>Ca(2+)</name>
        <dbReference type="ChEBI" id="CHEBI:29108"/>
        <label>3</label>
    </ligand>
</feature>
<dbReference type="Pfam" id="PF00413">
    <property type="entry name" value="Peptidase_M10"/>
    <property type="match status" value="1"/>
</dbReference>
<evidence type="ECO:0000256" key="2">
    <source>
        <dbReference type="ARBA" id="ARBA00022670"/>
    </source>
</evidence>
<dbReference type="SMART" id="SM00235">
    <property type="entry name" value="ZnMc"/>
    <property type="match status" value="1"/>
</dbReference>
<protein>
    <recommendedName>
        <fullName evidence="10">Peptidase metallopeptidase domain-containing protein</fullName>
    </recommendedName>
</protein>
<dbReference type="GO" id="GO:0004222">
    <property type="term" value="F:metalloendopeptidase activity"/>
    <property type="evidence" value="ECO:0007669"/>
    <property type="project" value="InterPro"/>
</dbReference>
<evidence type="ECO:0000313" key="11">
    <source>
        <dbReference type="EMBL" id="CAF4915690.1"/>
    </source>
</evidence>
<keyword evidence="3 9" id="KW-0479">Metal-binding</keyword>
<dbReference type="SUPFAM" id="SSF55486">
    <property type="entry name" value="Metalloproteases ('zincins'), catalytic domain"/>
    <property type="match status" value="1"/>
</dbReference>
<proteinExistence type="inferred from homology"/>
<dbReference type="InterPro" id="IPR024079">
    <property type="entry name" value="MetalloPept_cat_dom_sf"/>
</dbReference>
<dbReference type="GO" id="GO:0008270">
    <property type="term" value="F:zinc ion binding"/>
    <property type="evidence" value="ECO:0007669"/>
    <property type="project" value="InterPro"/>
</dbReference>
<feature type="binding site" evidence="9">
    <location>
        <position position="165"/>
    </location>
    <ligand>
        <name>Ca(2+)</name>
        <dbReference type="ChEBI" id="CHEBI:29108"/>
        <label>2</label>
    </ligand>
</feature>
<evidence type="ECO:0000256" key="6">
    <source>
        <dbReference type="ARBA" id="ARBA00022833"/>
    </source>
</evidence>
<name>A0A821W004_9NEOP</name>
<dbReference type="InterPro" id="IPR001818">
    <property type="entry name" value="Pept_M10_metallopeptidase"/>
</dbReference>
<gene>
    <name evidence="11" type="ORF">PMACD_LOCUS12557</name>
</gene>
<feature type="binding site" evidence="9">
    <location>
        <position position="229"/>
    </location>
    <ligand>
        <name>Zn(2+)</name>
        <dbReference type="ChEBI" id="CHEBI:29105"/>
        <label>2</label>
        <note>catalytic</note>
    </ligand>
</feature>
<dbReference type="Gene3D" id="3.40.390.10">
    <property type="entry name" value="Collagenase (Catalytic Domain)"/>
    <property type="match status" value="1"/>
</dbReference>
<dbReference type="GO" id="GO:0031012">
    <property type="term" value="C:extracellular matrix"/>
    <property type="evidence" value="ECO:0007669"/>
    <property type="project" value="InterPro"/>
</dbReference>
<dbReference type="InterPro" id="IPR006026">
    <property type="entry name" value="Peptidase_Metallo"/>
</dbReference>
<dbReference type="SUPFAM" id="SSF47090">
    <property type="entry name" value="PGBD-like"/>
    <property type="match status" value="1"/>
</dbReference>
<keyword evidence="6 9" id="KW-0862">Zinc</keyword>
<dbReference type="PRINTS" id="PR00138">
    <property type="entry name" value="MATRIXIN"/>
</dbReference>